<evidence type="ECO:0000256" key="3">
    <source>
        <dbReference type="ARBA" id="ARBA00023125"/>
    </source>
</evidence>
<dbReference type="InterPro" id="IPR011123">
    <property type="entry name" value="Y_Y_Y"/>
</dbReference>
<dbReference type="InterPro" id="IPR011110">
    <property type="entry name" value="Reg_prop"/>
</dbReference>
<keyword evidence="5" id="KW-0472">Membrane</keyword>
<protein>
    <submittedName>
        <fullName evidence="8">Helix-turn-helix domain-containing protein</fullName>
    </submittedName>
</protein>
<keyword evidence="2" id="KW-0805">Transcription regulation</keyword>
<reference evidence="8" key="1">
    <citation type="submission" date="2021-07" db="EMBL/GenBank/DDBJ databases">
        <title>Genomic diversity and antimicrobial resistance of Prevotella spp. isolated from chronic lung disease airways.</title>
        <authorList>
            <person name="Webb K.A."/>
            <person name="Olagoke O.S."/>
            <person name="Baird T."/>
            <person name="Neill J."/>
            <person name="Pham A."/>
            <person name="Wells T.J."/>
            <person name="Ramsay K.A."/>
            <person name="Bell S.C."/>
            <person name="Sarovich D.S."/>
            <person name="Price E.P."/>
        </authorList>
    </citation>
    <scope>NUCLEOTIDE SEQUENCE</scope>
    <source>
        <strain evidence="8">SCHI0047.S.3</strain>
    </source>
</reference>
<keyword evidence="3" id="KW-0238">DNA-binding</keyword>
<evidence type="ECO:0000256" key="1">
    <source>
        <dbReference type="ARBA" id="ARBA00022553"/>
    </source>
</evidence>
<keyword evidence="6" id="KW-0732">Signal</keyword>
<feature type="transmembrane region" description="Helical" evidence="5">
    <location>
        <begin position="796"/>
        <end position="815"/>
    </location>
</feature>
<dbReference type="PROSITE" id="PS00041">
    <property type="entry name" value="HTH_ARAC_FAMILY_1"/>
    <property type="match status" value="1"/>
</dbReference>
<keyword evidence="5" id="KW-1133">Transmembrane helix</keyword>
<keyword evidence="4" id="KW-0804">Transcription</keyword>
<feature type="domain" description="HTH araC/xylS-type" evidence="7">
    <location>
        <begin position="885"/>
        <end position="986"/>
    </location>
</feature>
<dbReference type="GO" id="GO:0000155">
    <property type="term" value="F:phosphorelay sensor kinase activity"/>
    <property type="evidence" value="ECO:0007669"/>
    <property type="project" value="TreeGrafter"/>
</dbReference>
<dbReference type="RefSeq" id="WP_219426361.1">
    <property type="nucleotide sequence ID" value="NZ_JAHXQY010000016.1"/>
</dbReference>
<keyword evidence="5" id="KW-0812">Transmembrane</keyword>
<accession>A0AAW4NN23</accession>
<dbReference type="Pfam" id="PF07495">
    <property type="entry name" value="Y_Y_Y"/>
    <property type="match status" value="1"/>
</dbReference>
<dbReference type="Proteomes" id="UP001196873">
    <property type="component" value="Unassembled WGS sequence"/>
</dbReference>
<dbReference type="InterPro" id="IPR018060">
    <property type="entry name" value="HTH_AraC"/>
</dbReference>
<feature type="signal peptide" evidence="6">
    <location>
        <begin position="1"/>
        <end position="19"/>
    </location>
</feature>
<dbReference type="Pfam" id="PF12833">
    <property type="entry name" value="HTH_18"/>
    <property type="match status" value="1"/>
</dbReference>
<dbReference type="GO" id="GO:0043565">
    <property type="term" value="F:sequence-specific DNA binding"/>
    <property type="evidence" value="ECO:0007669"/>
    <property type="project" value="InterPro"/>
</dbReference>
<proteinExistence type="predicted"/>
<dbReference type="InterPro" id="IPR018062">
    <property type="entry name" value="HTH_AraC-typ_CS"/>
</dbReference>
<dbReference type="PANTHER" id="PTHR43547:SF2">
    <property type="entry name" value="HYBRID SIGNAL TRANSDUCTION HISTIDINE KINASE C"/>
    <property type="match status" value="1"/>
</dbReference>
<keyword evidence="1" id="KW-0597">Phosphoprotein</keyword>
<dbReference type="EMBL" id="JAHXRF010000016">
    <property type="protein sequence ID" value="MBW4866423.1"/>
    <property type="molecule type" value="Genomic_DNA"/>
</dbReference>
<evidence type="ECO:0000256" key="2">
    <source>
        <dbReference type="ARBA" id="ARBA00023015"/>
    </source>
</evidence>
<evidence type="ECO:0000259" key="7">
    <source>
        <dbReference type="PROSITE" id="PS01124"/>
    </source>
</evidence>
<organism evidence="8 9">
    <name type="scientific">Segatella salivae</name>
    <dbReference type="NCBI Taxonomy" id="228604"/>
    <lineage>
        <taxon>Bacteria</taxon>
        <taxon>Pseudomonadati</taxon>
        <taxon>Bacteroidota</taxon>
        <taxon>Bacteroidia</taxon>
        <taxon>Bacteroidales</taxon>
        <taxon>Prevotellaceae</taxon>
        <taxon>Segatella</taxon>
    </lineage>
</organism>
<dbReference type="AlphaFoldDB" id="A0AAW4NN23"/>
<dbReference type="PANTHER" id="PTHR43547">
    <property type="entry name" value="TWO-COMPONENT HISTIDINE KINASE"/>
    <property type="match status" value="1"/>
</dbReference>
<dbReference type="PROSITE" id="PS01124">
    <property type="entry name" value="HTH_ARAC_FAMILY_2"/>
    <property type="match status" value="1"/>
</dbReference>
<name>A0AAW4NN23_9BACT</name>
<dbReference type="SMART" id="SM00342">
    <property type="entry name" value="HTH_ARAC"/>
    <property type="match status" value="1"/>
</dbReference>
<gene>
    <name evidence="8" type="ORF">KZY68_10515</name>
</gene>
<sequence>MKHLILLTLSCLFSLSTIAQPALVMQNNVTYLNMMNGLPSNFVDDLYTDSYGFMWIATHSGGLVRYDGYAYRYFGTGKSDMTTHSNTCHNITEDRFHRLWVCFDEYTEVIDLKTMKTIVPKSTNDKLRHLLRQLSVKVYCDYKGAIWLVGRSMITHLSFDQMGNVHQIRQIAYQGNTPDITIADINHDGSLWAAIDGGLCRLVISGNKLVECSLGAPLSKLHNTFITSLLRHQNHIWIGTWQGLLRYDVSSNTLQTYRHSNAIHTLSHDYVSSLALSPNNQLIVGTLGGVNFYQPKSDDFSMWTTDSKHHPLSSNFVNCIAVDHGSIWIGTETGGIIKLNPRPLQLENFAHSTEPTSLSANAVNAMYAEADGTLWVGTVEGGLNRKAKEAKTFTHFTTANSSLSHNAVSTLAADDHQNLWIGTWGGGLNLINLRTHATIQRLKLPEVYARLTQFIGALCMDQRNQLMWIGTNDGVFAFDLRRHQLFEPFKNCRNIRGAIGATIDKEGFLWMGCGTGVIKIDLKSNHKNPRIFRCQHMTYKLDAPKSGIIDKLCAFCQGRDGTLWLGSNGYGLYKRIVDKHGNQHFKAYTQRDGLAHNAVRGIVEDAQGMLWITTENGLSHFNPHRETFTNYTTNDGLLSSQFYWNSAIKATNGTLYFGSDKGLTALLYHQPTKLFRGRLRFTRLLVNNEEVGADSQYLCEDIHQAKEIHISEADKSITFEFSSLNFSNEEQCVYSCRMKGFEHDWIQLKPGEHSMRYTNLPPGDYEFQVRCVSATDDNNNLTATVHVVVSPRFWKTWWFCLLSLIALLLMGRYLYQQRVKVVRRREAERLMKPIEEALNESEAPSELQQRIEGILHVQKKMTQSKQRCYLTDQTEMQAKQQPFMDRVMAIVETHYNDSAFGVMELADQLGMNRNLVSRNIHAETGCSTSQFLRNYRLDVAKKILMGNPHDRNITEIAYKVGFNDPKYFTRCYTKRFGEAPKKSLSNDTNAKQEE</sequence>
<evidence type="ECO:0000313" key="9">
    <source>
        <dbReference type="Proteomes" id="UP001196873"/>
    </source>
</evidence>
<feature type="chain" id="PRO_5043958046" evidence="6">
    <location>
        <begin position="20"/>
        <end position="994"/>
    </location>
</feature>
<evidence type="ECO:0000256" key="5">
    <source>
        <dbReference type="SAM" id="Phobius"/>
    </source>
</evidence>
<evidence type="ECO:0000256" key="6">
    <source>
        <dbReference type="SAM" id="SignalP"/>
    </source>
</evidence>
<evidence type="ECO:0000256" key="4">
    <source>
        <dbReference type="ARBA" id="ARBA00023163"/>
    </source>
</evidence>
<evidence type="ECO:0000313" key="8">
    <source>
        <dbReference type="EMBL" id="MBW4866423.1"/>
    </source>
</evidence>
<comment type="caution">
    <text evidence="8">The sequence shown here is derived from an EMBL/GenBank/DDBJ whole genome shotgun (WGS) entry which is preliminary data.</text>
</comment>
<dbReference type="Pfam" id="PF07494">
    <property type="entry name" value="Reg_prop"/>
    <property type="match status" value="4"/>
</dbReference>
<dbReference type="GO" id="GO:0003700">
    <property type="term" value="F:DNA-binding transcription factor activity"/>
    <property type="evidence" value="ECO:0007669"/>
    <property type="project" value="InterPro"/>
</dbReference>